<dbReference type="RefSeq" id="WP_118152103.1">
    <property type="nucleotide sequence ID" value="NZ_QWEY01000005.1"/>
</dbReference>
<dbReference type="Pfam" id="PF05159">
    <property type="entry name" value="Capsule_synth"/>
    <property type="match status" value="4"/>
</dbReference>
<dbReference type="OrthoDB" id="543755at2"/>
<comment type="caution">
    <text evidence="1">The sequence shown here is derived from an EMBL/GenBank/DDBJ whole genome shotgun (WGS) entry which is preliminary data.</text>
</comment>
<accession>A0A411Z2E1</accession>
<dbReference type="CDD" id="cd16440">
    <property type="entry name" value="beta_Kdo_transferase_KpsC_1"/>
    <property type="match status" value="1"/>
</dbReference>
<protein>
    <submittedName>
        <fullName evidence="1">Capsular polysaccharide biosynthesis protein</fullName>
    </submittedName>
</protein>
<name>A0A411Z2E1_9RHOB</name>
<proteinExistence type="predicted"/>
<dbReference type="GO" id="GO:0000271">
    <property type="term" value="P:polysaccharide biosynthetic process"/>
    <property type="evidence" value="ECO:0007669"/>
    <property type="project" value="InterPro"/>
</dbReference>
<dbReference type="EMBL" id="QWEY01000005">
    <property type="protein sequence ID" value="RGP37192.1"/>
    <property type="molecule type" value="Genomic_DNA"/>
</dbReference>
<dbReference type="AlphaFoldDB" id="A0A411Z2E1"/>
<dbReference type="InterPro" id="IPR007833">
    <property type="entry name" value="Capsule_polysaccharide_synth"/>
</dbReference>
<evidence type="ECO:0000313" key="2">
    <source>
        <dbReference type="Proteomes" id="UP000284547"/>
    </source>
</evidence>
<reference evidence="1 2" key="1">
    <citation type="submission" date="2018-08" db="EMBL/GenBank/DDBJ databases">
        <title>Flavobacterium tibetense sp. nov., isolated from a wetland YonghuCo on Tibetan Plateau.</title>
        <authorList>
            <person name="Phurbu D."/>
            <person name="Lu H."/>
            <person name="Xing P."/>
        </authorList>
    </citation>
    <scope>NUCLEOTIDE SEQUENCE [LARGE SCALE GENOMIC DNA]</scope>
    <source>
        <strain evidence="1 2">DJC</strain>
    </source>
</reference>
<evidence type="ECO:0000313" key="1">
    <source>
        <dbReference type="EMBL" id="RGP37192.1"/>
    </source>
</evidence>
<dbReference type="CDD" id="cd16439">
    <property type="entry name" value="beta_Kdo_transferase_KpsC_2"/>
    <property type="match status" value="1"/>
</dbReference>
<sequence length="684" mass="73962">MAPQPDDQPKAAGDVPRRLYHYNAGFLRDRRLRRILQLSGHDLALGLPGPEDGVVVWGHSPYAHRGEAIAARRGVPLIRLEDAFLRGVRPGRMGGGTLGLMIDPLGVHFDSAAPSRLEQILATDHLDDSNLLTRARDGIARLRALDLSKYNMHDPALPLPEPGYVLVVDQTRGDASIRHSGASAQSFAQMLGAAMDAHPQARIVLKVHPETALGLRGGHYSVADQSDRVTLLADAVSPHALLEGAIAVYTVSSQLGFEAILAGHRPHVFGQPFYAGWGLTHDAGPLPRRGRKLTKVQLFAAAMILAPVWYDPCRDRLCSFGEAVDQLEAELRAFREDRAGHVAVGMRLWKRGRLQAVFGQEKPLVFRDVPGDAQGRGILVWAGKETEGLSQQGPTLRRVEDGFLRSRGLGADLVPPLSLVTDDLGIYYDPSRESRLERLILTPPPPGGLARAARLRDRLVALGLTKYNLPGARPDLPPGHRVLVPGQVEDDASILKGGGAVRSNLALLQAVRAAHPDAVLVYKPHPDVEAGLRPGAISASDLNGLADVIATRADPVALIDACDEVWTMTSLLGFEALLRGKPVTCLGAPFYAGWGLTHDLGPVPARRLRGADGGLLPRPSLDQLVHAALIAYPRYYDPVSRRPCPPEVALDRLAAGDLPHPGLANRLLAKLQGRFATHARLWRR</sequence>
<keyword evidence="2" id="KW-1185">Reference proteome</keyword>
<dbReference type="GO" id="GO:0015774">
    <property type="term" value="P:polysaccharide transport"/>
    <property type="evidence" value="ECO:0007669"/>
    <property type="project" value="InterPro"/>
</dbReference>
<dbReference type="Proteomes" id="UP000284547">
    <property type="component" value="Unassembled WGS sequence"/>
</dbReference>
<organism evidence="1 2">
    <name type="scientific">Pseudotabrizicola alkalilacus</name>
    <dbReference type="NCBI Taxonomy" id="2305252"/>
    <lineage>
        <taxon>Bacteria</taxon>
        <taxon>Pseudomonadati</taxon>
        <taxon>Pseudomonadota</taxon>
        <taxon>Alphaproteobacteria</taxon>
        <taxon>Rhodobacterales</taxon>
        <taxon>Paracoccaceae</taxon>
        <taxon>Pseudotabrizicola</taxon>
    </lineage>
</organism>
<gene>
    <name evidence="1" type="ORF">D1012_11055</name>
</gene>